<accession>A0A0A9T2T7</accession>
<dbReference type="EMBL" id="GBRH01159600">
    <property type="protein sequence ID" value="JAE38296.1"/>
    <property type="molecule type" value="Transcribed_RNA"/>
</dbReference>
<protein>
    <submittedName>
        <fullName evidence="1">Uncharacterized protein</fullName>
    </submittedName>
</protein>
<name>A0A0A9T2T7_ARUDO</name>
<organism evidence="1">
    <name type="scientific">Arundo donax</name>
    <name type="common">Giant reed</name>
    <name type="synonym">Donax arundinaceus</name>
    <dbReference type="NCBI Taxonomy" id="35708"/>
    <lineage>
        <taxon>Eukaryota</taxon>
        <taxon>Viridiplantae</taxon>
        <taxon>Streptophyta</taxon>
        <taxon>Embryophyta</taxon>
        <taxon>Tracheophyta</taxon>
        <taxon>Spermatophyta</taxon>
        <taxon>Magnoliopsida</taxon>
        <taxon>Liliopsida</taxon>
        <taxon>Poales</taxon>
        <taxon>Poaceae</taxon>
        <taxon>PACMAD clade</taxon>
        <taxon>Arundinoideae</taxon>
        <taxon>Arundineae</taxon>
        <taxon>Arundo</taxon>
    </lineage>
</organism>
<evidence type="ECO:0000313" key="1">
    <source>
        <dbReference type="EMBL" id="JAE38296.1"/>
    </source>
</evidence>
<dbReference type="AlphaFoldDB" id="A0A0A9T2T7"/>
<reference evidence="1" key="1">
    <citation type="submission" date="2014-09" db="EMBL/GenBank/DDBJ databases">
        <authorList>
            <person name="Magalhaes I.L.F."/>
            <person name="Oliveira U."/>
            <person name="Santos F.R."/>
            <person name="Vidigal T.H.D.A."/>
            <person name="Brescovit A.D."/>
            <person name="Santos A.J."/>
        </authorList>
    </citation>
    <scope>NUCLEOTIDE SEQUENCE</scope>
    <source>
        <tissue evidence="1">Shoot tissue taken approximately 20 cm above the soil surface</tissue>
    </source>
</reference>
<reference evidence="1" key="2">
    <citation type="journal article" date="2015" name="Data Brief">
        <title>Shoot transcriptome of the giant reed, Arundo donax.</title>
        <authorList>
            <person name="Barrero R.A."/>
            <person name="Guerrero F.D."/>
            <person name="Moolhuijzen P."/>
            <person name="Goolsby J.A."/>
            <person name="Tidwell J."/>
            <person name="Bellgard S.E."/>
            <person name="Bellgard M.I."/>
        </authorList>
    </citation>
    <scope>NUCLEOTIDE SEQUENCE</scope>
    <source>
        <tissue evidence="1">Shoot tissue taken approximately 20 cm above the soil surface</tissue>
    </source>
</reference>
<proteinExistence type="predicted"/>
<sequence>MINMLGRQSTRFFQSPARTEVHSLLLVRVPQILEYFIELPGHRHGILRRQQAGDRR</sequence>